<gene>
    <name evidence="1" type="ORF">R3P38DRAFT_2935067</name>
</gene>
<dbReference type="AlphaFoldDB" id="A0AAW0BP37"/>
<dbReference type="EMBL" id="JAWWNJ010000028">
    <property type="protein sequence ID" value="KAK7028268.1"/>
    <property type="molecule type" value="Genomic_DNA"/>
</dbReference>
<protein>
    <recommendedName>
        <fullName evidence="3">SRPBCC domain-containing protein</fullName>
    </recommendedName>
</protein>
<keyword evidence="2" id="KW-1185">Reference proteome</keyword>
<evidence type="ECO:0000313" key="2">
    <source>
        <dbReference type="Proteomes" id="UP001362999"/>
    </source>
</evidence>
<organism evidence="1 2">
    <name type="scientific">Favolaschia claudopus</name>
    <dbReference type="NCBI Taxonomy" id="2862362"/>
    <lineage>
        <taxon>Eukaryota</taxon>
        <taxon>Fungi</taxon>
        <taxon>Dikarya</taxon>
        <taxon>Basidiomycota</taxon>
        <taxon>Agaricomycotina</taxon>
        <taxon>Agaricomycetes</taxon>
        <taxon>Agaricomycetidae</taxon>
        <taxon>Agaricales</taxon>
        <taxon>Marasmiineae</taxon>
        <taxon>Mycenaceae</taxon>
        <taxon>Favolaschia</taxon>
    </lineage>
</organism>
<name>A0AAW0BP37_9AGAR</name>
<dbReference type="InterPro" id="IPR019587">
    <property type="entry name" value="Polyketide_cyclase/dehydratase"/>
</dbReference>
<dbReference type="Pfam" id="PF10604">
    <property type="entry name" value="Polyketide_cyc2"/>
    <property type="match status" value="1"/>
</dbReference>
<evidence type="ECO:0008006" key="3">
    <source>
        <dbReference type="Google" id="ProtNLM"/>
    </source>
</evidence>
<sequence>MDPESKIYPVVTMSAPKPLPKESDWPIYIPVSVVIKAPREKVWEVLMNFEAYPLWNPYIRDATVTDASKNPLRNDQISAGHKLVVKVQTPPTMDPTAKPPRTLAETVVHVAPGHQLVYGSSPSTPRLLFGSQRWHVLSDVPGGTKYEIVSYMSGVGGSLAMMMMRKALVDGITAMAEGVKARCERR</sequence>
<dbReference type="InterPro" id="IPR023393">
    <property type="entry name" value="START-like_dom_sf"/>
</dbReference>
<evidence type="ECO:0000313" key="1">
    <source>
        <dbReference type="EMBL" id="KAK7028268.1"/>
    </source>
</evidence>
<dbReference type="Proteomes" id="UP001362999">
    <property type="component" value="Unassembled WGS sequence"/>
</dbReference>
<reference evidence="1 2" key="1">
    <citation type="journal article" date="2024" name="J Genomics">
        <title>Draft genome sequencing and assembly of Favolaschia claudopus CIRM-BRFM 2984 isolated from oak limbs.</title>
        <authorList>
            <person name="Navarro D."/>
            <person name="Drula E."/>
            <person name="Chaduli D."/>
            <person name="Cazenave R."/>
            <person name="Ahrendt S."/>
            <person name="Wang J."/>
            <person name="Lipzen A."/>
            <person name="Daum C."/>
            <person name="Barry K."/>
            <person name="Grigoriev I.V."/>
            <person name="Favel A."/>
            <person name="Rosso M.N."/>
            <person name="Martin F."/>
        </authorList>
    </citation>
    <scope>NUCLEOTIDE SEQUENCE [LARGE SCALE GENOMIC DNA]</scope>
    <source>
        <strain evidence="1 2">CIRM-BRFM 2984</strain>
    </source>
</reference>
<proteinExistence type="predicted"/>
<comment type="caution">
    <text evidence="1">The sequence shown here is derived from an EMBL/GenBank/DDBJ whole genome shotgun (WGS) entry which is preliminary data.</text>
</comment>
<dbReference type="Gene3D" id="3.30.530.20">
    <property type="match status" value="1"/>
</dbReference>
<dbReference type="CDD" id="cd07822">
    <property type="entry name" value="SRPBCC_4"/>
    <property type="match status" value="1"/>
</dbReference>
<dbReference type="SUPFAM" id="SSF55961">
    <property type="entry name" value="Bet v1-like"/>
    <property type="match status" value="1"/>
</dbReference>
<accession>A0AAW0BP37</accession>